<dbReference type="InterPro" id="IPR001623">
    <property type="entry name" value="DnaJ_domain"/>
</dbReference>
<dbReference type="SUPFAM" id="SSF46565">
    <property type="entry name" value="Chaperone J-domain"/>
    <property type="match status" value="1"/>
</dbReference>
<sequence length="153" mass="16753">MQNGKNPYQVLGVTPNASKAEIQAAYRELAGKYQPSNFAGNPLADLAADKLNEINEAYDELIGANNYSQTNRSNTYQTGGQQTYGQTPTGQYGQQYQAADPCSGQQPYQQRDYGYTTNNYYNGYQRSCCGDLSLLCCLDSCCECMGGDLCTCC</sequence>
<dbReference type="Pfam" id="PF00226">
    <property type="entry name" value="DnaJ"/>
    <property type="match status" value="1"/>
</dbReference>
<dbReference type="RefSeq" id="WP_066714530.1">
    <property type="nucleotide sequence ID" value="NZ_JARFNM010000001.1"/>
</dbReference>
<dbReference type="GO" id="GO:0006260">
    <property type="term" value="P:DNA replication"/>
    <property type="evidence" value="ECO:0007669"/>
    <property type="project" value="UniProtKB-KW"/>
</dbReference>
<evidence type="ECO:0000313" key="4">
    <source>
        <dbReference type="Proteomes" id="UP000070080"/>
    </source>
</evidence>
<dbReference type="PANTHER" id="PTHR43096:SF58">
    <property type="entry name" value="CHAPERONE DNAJ-DOMAIN SUPERFAMILY PROTEIN"/>
    <property type="match status" value="1"/>
</dbReference>
<dbReference type="SMART" id="SM00271">
    <property type="entry name" value="DnaJ"/>
    <property type="match status" value="1"/>
</dbReference>
<dbReference type="AlphaFoldDB" id="A0A133Y9I4"/>
<reference evidence="4" key="1">
    <citation type="submission" date="2016-01" db="EMBL/GenBank/DDBJ databases">
        <authorList>
            <person name="Mitreva M."/>
            <person name="Pepin K.H."/>
            <person name="Mihindukulasuriya K.A."/>
            <person name="Fulton R."/>
            <person name="Fronick C."/>
            <person name="O'Laughlin M."/>
            <person name="Miner T."/>
            <person name="Herter B."/>
            <person name="Rosa B.A."/>
            <person name="Cordes M."/>
            <person name="Tomlinson C."/>
            <person name="Wollam A."/>
            <person name="Palsikar V.B."/>
            <person name="Mardis E.R."/>
            <person name="Wilson R.K."/>
        </authorList>
    </citation>
    <scope>NUCLEOTIDE SEQUENCE [LARGE SCALE GENOMIC DNA]</scope>
    <source>
        <strain evidence="4">KA00274</strain>
    </source>
</reference>
<dbReference type="OrthoDB" id="9779889at2"/>
<dbReference type="GO" id="GO:0042026">
    <property type="term" value="P:protein refolding"/>
    <property type="evidence" value="ECO:0007669"/>
    <property type="project" value="TreeGrafter"/>
</dbReference>
<gene>
    <name evidence="3" type="ORF">HMPREF1872_01067</name>
</gene>
<dbReference type="PROSITE" id="PS50076">
    <property type="entry name" value="DNAJ_2"/>
    <property type="match status" value="1"/>
</dbReference>
<evidence type="ECO:0000259" key="2">
    <source>
        <dbReference type="PROSITE" id="PS50076"/>
    </source>
</evidence>
<dbReference type="GO" id="GO:0005737">
    <property type="term" value="C:cytoplasm"/>
    <property type="evidence" value="ECO:0007669"/>
    <property type="project" value="TreeGrafter"/>
</dbReference>
<evidence type="ECO:0000313" key="3">
    <source>
        <dbReference type="EMBL" id="KXB39891.1"/>
    </source>
</evidence>
<organism evidence="3 4">
    <name type="scientific">Amygdalobacter nucleatus</name>
    <dbReference type="NCBI Taxonomy" id="3029274"/>
    <lineage>
        <taxon>Bacteria</taxon>
        <taxon>Bacillati</taxon>
        <taxon>Bacillota</taxon>
        <taxon>Clostridia</taxon>
        <taxon>Eubacteriales</taxon>
        <taxon>Oscillospiraceae</taxon>
        <taxon>Amygdalobacter</taxon>
    </lineage>
</organism>
<protein>
    <submittedName>
        <fullName evidence="3">DnaJ domain protein</fullName>
    </submittedName>
</protein>
<dbReference type="PANTHER" id="PTHR43096">
    <property type="entry name" value="DNAJ HOMOLOG 1, MITOCHONDRIAL-RELATED"/>
    <property type="match status" value="1"/>
</dbReference>
<feature type="domain" description="J" evidence="2">
    <location>
        <begin position="6"/>
        <end position="79"/>
    </location>
</feature>
<dbReference type="EMBL" id="LSCV01000035">
    <property type="protein sequence ID" value="KXB39891.1"/>
    <property type="molecule type" value="Genomic_DNA"/>
</dbReference>
<dbReference type="Proteomes" id="UP000070080">
    <property type="component" value="Unassembled WGS sequence"/>
</dbReference>
<evidence type="ECO:0000256" key="1">
    <source>
        <dbReference type="ARBA" id="ARBA00022705"/>
    </source>
</evidence>
<dbReference type="InterPro" id="IPR036869">
    <property type="entry name" value="J_dom_sf"/>
</dbReference>
<dbReference type="STRING" id="1497955.HMPREF1872_01067"/>
<proteinExistence type="predicted"/>
<keyword evidence="1" id="KW-0235">DNA replication</keyword>
<dbReference type="PRINTS" id="PR00625">
    <property type="entry name" value="JDOMAIN"/>
</dbReference>
<dbReference type="GO" id="GO:0051082">
    <property type="term" value="F:unfolded protein binding"/>
    <property type="evidence" value="ECO:0007669"/>
    <property type="project" value="TreeGrafter"/>
</dbReference>
<keyword evidence="4" id="KW-1185">Reference proteome</keyword>
<name>A0A133Y9I4_9FIRM</name>
<dbReference type="CDD" id="cd06257">
    <property type="entry name" value="DnaJ"/>
    <property type="match status" value="1"/>
</dbReference>
<comment type="caution">
    <text evidence="3">The sequence shown here is derived from an EMBL/GenBank/DDBJ whole genome shotgun (WGS) entry which is preliminary data.</text>
</comment>
<dbReference type="Gene3D" id="1.10.287.110">
    <property type="entry name" value="DnaJ domain"/>
    <property type="match status" value="1"/>
</dbReference>
<accession>A0A133Y9I4</accession>